<dbReference type="EMBL" id="JABYQT010000003">
    <property type="protein sequence ID" value="MBZ5487108.1"/>
    <property type="molecule type" value="Genomic_DNA"/>
</dbReference>
<proteinExistence type="predicted"/>
<reference evidence="1" key="1">
    <citation type="submission" date="2020-06" db="EMBL/GenBank/DDBJ databases">
        <title>Whole Genome Sequence of Halomonas aquamarina MB598.</title>
        <authorList>
            <person name="Pervaiz M."/>
            <person name="Fariq A."/>
            <person name="Yasmin A."/>
            <person name="Welch M."/>
        </authorList>
    </citation>
    <scope>NUCLEOTIDE SEQUENCE</scope>
    <source>
        <strain evidence="1">MB598</strain>
    </source>
</reference>
<comment type="caution">
    <text evidence="1">The sequence shown here is derived from an EMBL/GenBank/DDBJ whole genome shotgun (WGS) entry which is preliminary data.</text>
</comment>
<gene>
    <name evidence="1" type="ORF">HW452_06160</name>
</gene>
<evidence type="ECO:0000313" key="1">
    <source>
        <dbReference type="EMBL" id="MBZ5487108.1"/>
    </source>
</evidence>
<sequence>MPLSRSARMFYYRCTLAMAWVAMCLLFAGPVISQFQAAPHPQDSHSAHTGHHHHLVSAIDPLGHSHDTASEPTAFGALANWHTQCGYCELWQHSPSLSTALPAIAQGALVTSDDVTPAPHIGAVFHYNYPHSLTRGPPSLSSAH</sequence>
<dbReference type="Proteomes" id="UP001319846">
    <property type="component" value="Unassembled WGS sequence"/>
</dbReference>
<evidence type="ECO:0000313" key="2">
    <source>
        <dbReference type="Proteomes" id="UP001319846"/>
    </source>
</evidence>
<protein>
    <submittedName>
        <fullName evidence="1">DUF2946 domain-containing protein</fullName>
    </submittedName>
</protein>
<keyword evidence="2" id="KW-1185">Reference proteome</keyword>
<accession>A0ACC5VT98</accession>
<organism evidence="1 2">
    <name type="scientific">Vreelandella aquamarina</name>
    <dbReference type="NCBI Taxonomy" id="77097"/>
    <lineage>
        <taxon>Bacteria</taxon>
        <taxon>Pseudomonadati</taxon>
        <taxon>Pseudomonadota</taxon>
        <taxon>Gammaproteobacteria</taxon>
        <taxon>Oceanospirillales</taxon>
        <taxon>Halomonadaceae</taxon>
        <taxon>Vreelandella</taxon>
    </lineage>
</organism>
<name>A0ACC5VT98_9GAMM</name>